<dbReference type="PANTHER" id="PTHR10041:SF5">
    <property type="entry name" value="LEUCINE-RICH COLIPASE-LIKE PROTEIN 1"/>
    <property type="match status" value="1"/>
</dbReference>
<dbReference type="PANTHER" id="PTHR10041">
    <property type="entry name" value="COLIPASE"/>
    <property type="match status" value="1"/>
</dbReference>
<dbReference type="EMBL" id="GFAC01007357">
    <property type="protein sequence ID" value="JAT91831.1"/>
    <property type="molecule type" value="mRNA"/>
</dbReference>
<evidence type="ECO:0000313" key="2">
    <source>
        <dbReference type="EMBL" id="JAT91831.1"/>
    </source>
</evidence>
<dbReference type="GO" id="GO:0005576">
    <property type="term" value="C:extracellular region"/>
    <property type="evidence" value="ECO:0007669"/>
    <property type="project" value="InterPro"/>
</dbReference>
<reference evidence="2" key="1">
    <citation type="journal article" date="2017" name="Front. Cell. Infect. Microbiol.">
        <title>The Distinct Transcriptional Response of the Midgut of Amblyomma sculptum and Amblyomma aureolatum Ticks to Rickettsia rickettsii Correlates to Their Differences in Susceptibility to Infection.</title>
        <authorList>
            <person name="Martins L.A."/>
            <person name="Galletti M.F.B.M."/>
            <person name="Ribeiro J.M."/>
            <person name="Fujita A."/>
            <person name="Costa F.B."/>
            <person name="Labruna M.B."/>
            <person name="Daffre S."/>
            <person name="Fogaca A.C."/>
        </authorList>
    </citation>
    <scope>NUCLEOTIDE SEQUENCE</scope>
</reference>
<dbReference type="Gene3D" id="2.10.80.10">
    <property type="entry name" value="Lipase, subunit A"/>
    <property type="match status" value="1"/>
</dbReference>
<accession>A0A1E1WYI1</accession>
<sequence>LLVFVVFLLQITASFHMGQGALNFGPSISMRGRGRRHANHNTIVGGTCRNDSQCQRHLCCLKKYKELTCQPKARLGEPCSEGQIKGGYYDQHCPCLDGQGYCIDNVCTWSPGRRPNTFYWSKK</sequence>
<dbReference type="InterPro" id="IPR001981">
    <property type="entry name" value="Colipase"/>
</dbReference>
<dbReference type="GO" id="GO:0008047">
    <property type="term" value="F:enzyme activator activity"/>
    <property type="evidence" value="ECO:0007669"/>
    <property type="project" value="InterPro"/>
</dbReference>
<proteinExistence type="evidence at transcript level"/>
<name>A0A1E1WYI1_9ACAR</name>
<evidence type="ECO:0000256" key="1">
    <source>
        <dbReference type="SAM" id="SignalP"/>
    </source>
</evidence>
<feature type="signal peptide" evidence="1">
    <location>
        <begin position="1"/>
        <end position="20"/>
    </location>
</feature>
<keyword evidence="1" id="KW-0732">Signal</keyword>
<dbReference type="GO" id="GO:0016042">
    <property type="term" value="P:lipid catabolic process"/>
    <property type="evidence" value="ECO:0007669"/>
    <property type="project" value="InterPro"/>
</dbReference>
<feature type="non-terminal residue" evidence="2">
    <location>
        <position position="1"/>
    </location>
</feature>
<dbReference type="AlphaFoldDB" id="A0A1E1WYI1"/>
<feature type="chain" id="PRO_5009115755" evidence="1">
    <location>
        <begin position="21"/>
        <end position="123"/>
    </location>
</feature>
<dbReference type="GO" id="GO:0007586">
    <property type="term" value="P:digestion"/>
    <property type="evidence" value="ECO:0007669"/>
    <property type="project" value="InterPro"/>
</dbReference>
<protein>
    <submittedName>
        <fullName evidence="2">Putative tick ixodegrin</fullName>
    </submittedName>
</protein>
<organism evidence="2">
    <name type="scientific">Amblyomma aureolatum</name>
    <dbReference type="NCBI Taxonomy" id="187763"/>
    <lineage>
        <taxon>Eukaryota</taxon>
        <taxon>Metazoa</taxon>
        <taxon>Ecdysozoa</taxon>
        <taxon>Arthropoda</taxon>
        <taxon>Chelicerata</taxon>
        <taxon>Arachnida</taxon>
        <taxon>Acari</taxon>
        <taxon>Parasitiformes</taxon>
        <taxon>Ixodida</taxon>
        <taxon>Ixodoidea</taxon>
        <taxon>Ixodidae</taxon>
        <taxon>Amblyomminae</taxon>
        <taxon>Amblyomma</taxon>
    </lineage>
</organism>